<proteinExistence type="inferred from homology"/>
<evidence type="ECO:0000256" key="1">
    <source>
        <dbReference type="ARBA" id="ARBA00008061"/>
    </source>
</evidence>
<dbReference type="GO" id="GO:0005975">
    <property type="term" value="P:carbohydrate metabolic process"/>
    <property type="evidence" value="ECO:0007669"/>
    <property type="project" value="InterPro"/>
</dbReference>
<dbReference type="RefSeq" id="WP_132007098.1">
    <property type="nucleotide sequence ID" value="NZ_JABUHM010000005.1"/>
</dbReference>
<dbReference type="InterPro" id="IPR017853">
    <property type="entry name" value="GH"/>
</dbReference>
<accession>A0A4R2BCB9</accession>
<keyword evidence="4" id="KW-1185">Reference proteome</keyword>
<dbReference type="InterPro" id="IPR013780">
    <property type="entry name" value="Glyco_hydro_b"/>
</dbReference>
<evidence type="ECO:0000259" key="2">
    <source>
        <dbReference type="SMART" id="SM00642"/>
    </source>
</evidence>
<dbReference type="Gene3D" id="2.60.40.1180">
    <property type="entry name" value="Golgi alpha-mannosidase II"/>
    <property type="match status" value="1"/>
</dbReference>
<gene>
    <name evidence="3" type="ORF">EV146_10780</name>
</gene>
<dbReference type="Gene3D" id="2.60.40.2320">
    <property type="match status" value="1"/>
</dbReference>
<dbReference type="Pfam" id="PF02922">
    <property type="entry name" value="CBM_48"/>
    <property type="match status" value="1"/>
</dbReference>
<dbReference type="Pfam" id="PF17999">
    <property type="entry name" value="PulA_N1"/>
    <property type="match status" value="1"/>
</dbReference>
<dbReference type="Gene3D" id="2.60.40.10">
    <property type="entry name" value="Immunoglobulins"/>
    <property type="match status" value="1"/>
</dbReference>
<dbReference type="InterPro" id="IPR006047">
    <property type="entry name" value="GH13_cat_dom"/>
</dbReference>
<dbReference type="Pfam" id="PF00128">
    <property type="entry name" value="Alpha-amylase"/>
    <property type="match status" value="1"/>
</dbReference>
<dbReference type="InterPro" id="IPR049117">
    <property type="entry name" value="pulA_all-beta"/>
</dbReference>
<dbReference type="EMBL" id="SLVV01000007">
    <property type="protein sequence ID" value="TCN24386.1"/>
    <property type="molecule type" value="Genomic_DNA"/>
</dbReference>
<dbReference type="Gene3D" id="3.20.20.80">
    <property type="entry name" value="Glycosidases"/>
    <property type="match status" value="1"/>
</dbReference>
<dbReference type="SUPFAM" id="SSF81296">
    <property type="entry name" value="E set domains"/>
    <property type="match status" value="1"/>
</dbReference>
<sequence>MIAIKRMFDAYLDEMQTITILLPHSYHHGSSSAFYIHDGNENIPLVIKEKIPLADSVKYICHTTFRPDIGKMYPVLDEHGGKTDLQIGAVIRTTEFDQSFSYAGDDLGVTLLPDKTLFKIWAPTSTQVKLKLWNKDDGAPELRVMHRGDKGVWSIEVDGSLELYRYSFLVCINLEWREAADPYAKAVTANGKSGVIVNLEKTRRTKQVLPGFDHPCDAVIYETHVRDLTIHPASGVIHKGKYLGAAELDTKSPSGEATGLSYIKNLGITHIEFLPFHDFEGVDELDPLKEYNWGYNPVHFNVPDGSYSLDPNDPYKRISELKQLISAVHSQGLRVIMDAVYNHVYIREKSPFEQIVPGYYFRHDADGLPSNGTGVGNDFASERAMARKFIVDSVRYWMEEFHLDGLRFDLMGILDIGTMQAVRKKVDEIDHSALIIGEGWDLNTPIPNEEKASIGNQAKIPRIGQFNDWFRDTIKGSTFNLYDRGYALGNERYTESAKQVMAGSIGIGKRKTGLFLEPAQSVNYVESHDNHTLWDKMEACGQDSIEKRHRLATSMVLLAQGIPFLHSGQEFFRTKRGTGNSYRSPDDVNWLDWELRDANLENVRYIQGILSIRRSHQAFRLPNTSLIRTHMSFSPQPPPVIGYTLSDVGMFGKWTTIAAFFNPSLDKKSAELPGEGDWKILADGKQASAEPIGVLTGKSAELPPCSLLIAVR</sequence>
<dbReference type="Pfam" id="PF21653">
    <property type="entry name" value="pulA_all-beta"/>
    <property type="match status" value="1"/>
</dbReference>
<protein>
    <submittedName>
        <fullName evidence="3">Pullulanase</fullName>
    </submittedName>
</protein>
<dbReference type="NCBIfam" id="TIGR02104">
    <property type="entry name" value="pulA_typeI"/>
    <property type="match status" value="1"/>
</dbReference>
<dbReference type="PANTHER" id="PTHR43002">
    <property type="entry name" value="GLYCOGEN DEBRANCHING ENZYME"/>
    <property type="match status" value="1"/>
</dbReference>
<feature type="domain" description="Glycosyl hydrolase family 13 catalytic" evidence="2">
    <location>
        <begin position="251"/>
        <end position="613"/>
    </location>
</feature>
<evidence type="ECO:0000313" key="3">
    <source>
        <dbReference type="EMBL" id="TCN24386.1"/>
    </source>
</evidence>
<evidence type="ECO:0000313" key="4">
    <source>
        <dbReference type="Proteomes" id="UP000295689"/>
    </source>
</evidence>
<dbReference type="InterPro" id="IPR011840">
    <property type="entry name" value="PulA_typeI"/>
</dbReference>
<reference evidence="3 4" key="1">
    <citation type="journal article" date="2015" name="Stand. Genomic Sci.">
        <title>Genomic Encyclopedia of Bacterial and Archaeal Type Strains, Phase III: the genomes of soil and plant-associated and newly described type strains.</title>
        <authorList>
            <person name="Whitman W.B."/>
            <person name="Woyke T."/>
            <person name="Klenk H.P."/>
            <person name="Zhou Y."/>
            <person name="Lilburn T.G."/>
            <person name="Beck B.J."/>
            <person name="De Vos P."/>
            <person name="Vandamme P."/>
            <person name="Eisen J.A."/>
            <person name="Garrity G."/>
            <person name="Hugenholtz P."/>
            <person name="Kyrpides N.C."/>
        </authorList>
    </citation>
    <scope>NUCLEOTIDE SEQUENCE [LARGE SCALE GENOMIC DNA]</scope>
    <source>
        <strain evidence="3 4">CV53</strain>
    </source>
</reference>
<dbReference type="SMR" id="A0A4R2BCB9"/>
<organism evidence="3 4">
    <name type="scientific">Mesobacillus foraminis</name>
    <dbReference type="NCBI Taxonomy" id="279826"/>
    <lineage>
        <taxon>Bacteria</taxon>
        <taxon>Bacillati</taxon>
        <taxon>Bacillota</taxon>
        <taxon>Bacilli</taxon>
        <taxon>Bacillales</taxon>
        <taxon>Bacillaceae</taxon>
        <taxon>Mesobacillus</taxon>
    </lineage>
</organism>
<dbReference type="AlphaFoldDB" id="A0A4R2BCB9"/>
<dbReference type="CDD" id="cd02860">
    <property type="entry name" value="E_set_Pullulanase"/>
    <property type="match status" value="1"/>
</dbReference>
<dbReference type="InterPro" id="IPR013783">
    <property type="entry name" value="Ig-like_fold"/>
</dbReference>
<dbReference type="SUPFAM" id="SSF51445">
    <property type="entry name" value="(Trans)glycosidases"/>
    <property type="match status" value="1"/>
</dbReference>
<name>A0A4R2BCB9_9BACI</name>
<dbReference type="Proteomes" id="UP000295689">
    <property type="component" value="Unassembled WGS sequence"/>
</dbReference>
<dbReference type="InterPro" id="IPR040697">
    <property type="entry name" value="PulA_N1"/>
</dbReference>
<dbReference type="SMART" id="SM00642">
    <property type="entry name" value="Aamy"/>
    <property type="match status" value="1"/>
</dbReference>
<dbReference type="InterPro" id="IPR004193">
    <property type="entry name" value="Glyco_hydro_13_N"/>
</dbReference>
<dbReference type="InterPro" id="IPR014756">
    <property type="entry name" value="Ig_E-set"/>
</dbReference>
<dbReference type="GO" id="GO:0004553">
    <property type="term" value="F:hydrolase activity, hydrolyzing O-glycosyl compounds"/>
    <property type="evidence" value="ECO:0007669"/>
    <property type="project" value="InterPro"/>
</dbReference>
<dbReference type="CDD" id="cd11341">
    <property type="entry name" value="AmyAc_Pullulanase_LD-like"/>
    <property type="match status" value="1"/>
</dbReference>
<comment type="similarity">
    <text evidence="1">Belongs to the glycosyl hydrolase 13 family.</text>
</comment>
<comment type="caution">
    <text evidence="3">The sequence shown here is derived from an EMBL/GenBank/DDBJ whole genome shotgun (WGS) entry which is preliminary data.</text>
</comment>